<dbReference type="FunFam" id="3.80.10.10:FF:000041">
    <property type="entry name" value="LRR receptor-like serine/threonine-protein kinase ERECTA"/>
    <property type="match status" value="1"/>
</dbReference>
<evidence type="ECO:0000256" key="1">
    <source>
        <dbReference type="ARBA" id="ARBA00004196"/>
    </source>
</evidence>
<dbReference type="PANTHER" id="PTHR48059:SF30">
    <property type="entry name" value="OS06G0587000 PROTEIN"/>
    <property type="match status" value="1"/>
</dbReference>
<reference evidence="4" key="1">
    <citation type="submission" date="2021-01" db="EMBL/GenBank/DDBJ databases">
        <authorList>
            <person name="Corre E."/>
            <person name="Pelletier E."/>
            <person name="Niang G."/>
            <person name="Scheremetjew M."/>
            <person name="Finn R."/>
            <person name="Kale V."/>
            <person name="Holt S."/>
            <person name="Cochrane G."/>
            <person name="Meng A."/>
            <person name="Brown T."/>
            <person name="Cohen L."/>
        </authorList>
    </citation>
    <scope>NUCLEOTIDE SEQUENCE</scope>
    <source>
        <strain evidence="4">CCMP 410</strain>
    </source>
</reference>
<evidence type="ECO:0000256" key="2">
    <source>
        <dbReference type="ARBA" id="ARBA00022614"/>
    </source>
</evidence>
<name>A0A7S1VQJ9_9STRA</name>
<evidence type="ECO:0000256" key="3">
    <source>
        <dbReference type="ARBA" id="ARBA00022737"/>
    </source>
</evidence>
<dbReference type="AlphaFoldDB" id="A0A7S1VQJ9"/>
<comment type="subcellular location">
    <subcellularLocation>
        <location evidence="1">Cell envelope</location>
    </subcellularLocation>
</comment>
<dbReference type="Pfam" id="PF00560">
    <property type="entry name" value="LRR_1"/>
    <property type="match status" value="1"/>
</dbReference>
<dbReference type="EMBL" id="HBGK01047953">
    <property type="protein sequence ID" value="CAD9307703.1"/>
    <property type="molecule type" value="Transcribed_RNA"/>
</dbReference>
<proteinExistence type="predicted"/>
<dbReference type="Gene3D" id="3.80.10.10">
    <property type="entry name" value="Ribonuclease Inhibitor"/>
    <property type="match status" value="1"/>
</dbReference>
<keyword evidence="3" id="KW-0677">Repeat</keyword>
<accession>A0A7S1VQJ9</accession>
<sequence length="133" mass="14621">MKLAVNGLIGTIPSEIGRATALSYLNLHNNNLSGTIPTETVPPTLMWWSLKINFQLSGSIPTELAAVSNMTVMYLEQTQLTGTIPSVICDFRPVTQIDCDELDCDCCKGYDQDKQDYVPCADLPEQSHQNPNS</sequence>
<evidence type="ECO:0000313" key="4">
    <source>
        <dbReference type="EMBL" id="CAD9307703.1"/>
    </source>
</evidence>
<dbReference type="PANTHER" id="PTHR48059">
    <property type="entry name" value="POLYGALACTURONASE INHIBITOR 1"/>
    <property type="match status" value="1"/>
</dbReference>
<organism evidence="4">
    <name type="scientific">Grammatophora oceanica</name>
    <dbReference type="NCBI Taxonomy" id="210454"/>
    <lineage>
        <taxon>Eukaryota</taxon>
        <taxon>Sar</taxon>
        <taxon>Stramenopiles</taxon>
        <taxon>Ochrophyta</taxon>
        <taxon>Bacillariophyta</taxon>
        <taxon>Fragilariophyceae</taxon>
        <taxon>Fragilariophycidae</taxon>
        <taxon>Rhabdonematales</taxon>
        <taxon>Grammatophoraceae</taxon>
        <taxon>Grammatophora</taxon>
    </lineage>
</organism>
<keyword evidence="2" id="KW-0433">Leucine-rich repeat</keyword>
<gene>
    <name evidence="4" type="ORF">GOCE00092_LOCUS25174</name>
</gene>
<dbReference type="SUPFAM" id="SSF52058">
    <property type="entry name" value="L domain-like"/>
    <property type="match status" value="1"/>
</dbReference>
<dbReference type="InterPro" id="IPR001611">
    <property type="entry name" value="Leu-rich_rpt"/>
</dbReference>
<dbReference type="InterPro" id="IPR051848">
    <property type="entry name" value="PGIP"/>
</dbReference>
<dbReference type="InterPro" id="IPR032675">
    <property type="entry name" value="LRR_dom_sf"/>
</dbReference>
<protein>
    <submittedName>
        <fullName evidence="4">Uncharacterized protein</fullName>
    </submittedName>
</protein>